<name>A0A3N0YXK2_ANAGA</name>
<sequence>MTQPWKESRYNQPSWANTEATKEACSFLNAHSRQLQPAEKRVPETPRLTYTAARGAVAVGRGDIKHGRHSHLTIHLRQPREAERKSNSLRLPNELTCEPYDCSRRIASAHTGLQ</sequence>
<evidence type="ECO:0000313" key="1">
    <source>
        <dbReference type="EMBL" id="ROL50860.1"/>
    </source>
</evidence>
<evidence type="ECO:0000313" key="2">
    <source>
        <dbReference type="Proteomes" id="UP000281406"/>
    </source>
</evidence>
<dbReference type="AlphaFoldDB" id="A0A3N0YXK2"/>
<organism evidence="1 2">
    <name type="scientific">Anabarilius grahami</name>
    <name type="common">Kanglang fish</name>
    <name type="synonym">Barilius grahami</name>
    <dbReference type="NCBI Taxonomy" id="495550"/>
    <lineage>
        <taxon>Eukaryota</taxon>
        <taxon>Metazoa</taxon>
        <taxon>Chordata</taxon>
        <taxon>Craniata</taxon>
        <taxon>Vertebrata</taxon>
        <taxon>Euteleostomi</taxon>
        <taxon>Actinopterygii</taxon>
        <taxon>Neopterygii</taxon>
        <taxon>Teleostei</taxon>
        <taxon>Ostariophysi</taxon>
        <taxon>Cypriniformes</taxon>
        <taxon>Xenocyprididae</taxon>
        <taxon>Xenocypridinae</taxon>
        <taxon>Xenocypridinae incertae sedis</taxon>
        <taxon>Anabarilius</taxon>
    </lineage>
</organism>
<comment type="caution">
    <text evidence="1">The sequence shown here is derived from an EMBL/GenBank/DDBJ whole genome shotgun (WGS) entry which is preliminary data.</text>
</comment>
<reference evidence="1 2" key="1">
    <citation type="submission" date="2018-10" db="EMBL/GenBank/DDBJ databases">
        <title>Genome assembly for a Yunnan-Guizhou Plateau 3E fish, Anabarilius grahami (Regan), and its evolutionary and genetic applications.</title>
        <authorList>
            <person name="Jiang W."/>
        </authorList>
    </citation>
    <scope>NUCLEOTIDE SEQUENCE [LARGE SCALE GENOMIC DNA]</scope>
    <source>
        <strain evidence="1">AG-KIZ</strain>
        <tissue evidence="1">Muscle</tissue>
    </source>
</reference>
<accession>A0A3N0YXK2</accession>
<dbReference type="Proteomes" id="UP000281406">
    <property type="component" value="Unassembled WGS sequence"/>
</dbReference>
<gene>
    <name evidence="1" type="ORF">DPX16_15104</name>
</gene>
<keyword evidence="2" id="KW-1185">Reference proteome</keyword>
<dbReference type="EMBL" id="RJVU01019434">
    <property type="protein sequence ID" value="ROL50860.1"/>
    <property type="molecule type" value="Genomic_DNA"/>
</dbReference>
<proteinExistence type="predicted"/>
<protein>
    <submittedName>
        <fullName evidence="1">Uncharacterized protein</fullName>
    </submittedName>
</protein>